<dbReference type="Proteomes" id="UP000318571">
    <property type="component" value="Chromosome 11"/>
</dbReference>
<feature type="domain" description="Ig-like" evidence="11">
    <location>
        <begin position="99"/>
        <end position="182"/>
    </location>
</feature>
<feature type="domain" description="Ig-like" evidence="11">
    <location>
        <begin position="3"/>
        <end position="94"/>
    </location>
</feature>
<evidence type="ECO:0000256" key="7">
    <source>
        <dbReference type="ARBA" id="ARBA00023157"/>
    </source>
</evidence>
<dbReference type="GO" id="GO:0007399">
    <property type="term" value="P:nervous system development"/>
    <property type="evidence" value="ECO:0007669"/>
    <property type="project" value="UniProtKB-ARBA"/>
</dbReference>
<dbReference type="SUPFAM" id="SSF48726">
    <property type="entry name" value="Immunoglobulin"/>
    <property type="match status" value="4"/>
</dbReference>
<feature type="non-terminal residue" evidence="13">
    <location>
        <position position="1030"/>
    </location>
</feature>
<feature type="compositionally biased region" description="Low complexity" evidence="9">
    <location>
        <begin position="859"/>
        <end position="871"/>
    </location>
</feature>
<accession>A0A553PL65</accession>
<evidence type="ECO:0008006" key="15">
    <source>
        <dbReference type="Google" id="ProtNLM"/>
    </source>
</evidence>
<dbReference type="InterPro" id="IPR007110">
    <property type="entry name" value="Ig-like_dom"/>
</dbReference>
<dbReference type="FunFam" id="2.60.40.10:FF:000032">
    <property type="entry name" value="palladin isoform X1"/>
    <property type="match status" value="1"/>
</dbReference>
<dbReference type="GO" id="GO:0031430">
    <property type="term" value="C:M band"/>
    <property type="evidence" value="ECO:0007669"/>
    <property type="project" value="TreeGrafter"/>
</dbReference>
<feature type="non-terminal residue" evidence="13">
    <location>
        <position position="1"/>
    </location>
</feature>
<dbReference type="STRING" id="6832.A0A553PL65"/>
<evidence type="ECO:0000256" key="9">
    <source>
        <dbReference type="SAM" id="MobiDB-lite"/>
    </source>
</evidence>
<keyword evidence="2 10" id="KW-0812">Transmembrane</keyword>
<sequence length="1030" mass="112510">LRDEFRLEPDDTRIAQGDTAVLKCHTPRGNPKPTVSWLKNGEVLKELEDEPNRVTLTEIGSLVIRDAVKADEGDYVCQARNMVGTRSSRSGTLHVNVKPIFIQRPEDVTTTSGSKIELTCLVAGDPEPNLIWKRENDLPLPEGSQVVKGILEIAKATPQDEGMYTCEATNPVGKVSQSVVLTVHAHPNFLVKPKDQRVGMNGIAKFECVVDGNPPPSIFWTKEGSQELMFSGTTHGQMHVTTDGTLMIQVTAIEDQPPPIIAMGPANQTLPVNTIAILPCQASGNPKPAINWFKNQQPLNAIGSSRIMVEPTGTLVIDNLKEEDTGLYTCTAGSESGETSWSASLSVEDPKNPNIIFHKTPDPSTFPQPPTKPKIVNRRSTSVTISWRRNHHTGQSPLIGYTVECFSFEMESGWVVAAHRITSETYTVNNLKPDSSYVFLVRAENSHGMSPPSQMSERVRTLRAFTGSDDDLNLDEVQNHLLDKVVELGSIEAISSTTIRVSWKVLINDKYVEGFFVRFRDMSGGSQKFNMKTVMKQEHIDSYVITNLRKFTEYEVFLTPFFKNIEGQPSNSLHVQTLADTPSAPPTTVMADILNMTSAQITISPPPPQHRNGVLLGYQVHVKGNGSTFHSNVTLNATTMNFILANLSLNEQYTIRASAFTHAGLGPFSQPVTFSMDPSLIKSPVVGHSNHVVGDLISEPWFLIFLSSIVLVLVLIFLAIVLYRRQWSSHKSSLGHLAVPVQRYEDMSRLHPVSRDGSIWVNHGHPSEWKPGSQKSDCFYDDHGDGQALYAEVGDTDEVLTTFNGFSTSKSDGNGPGDPAPYATTTLAMQNRMRTVNGNTFMALPQHDPSSQDFLSHKTTSSSGGDSLSTGQKSPSGGIGDMSLSKRTATGSSSGHSGHSNGAGGGNFYLPNWSDLFPPPPEQPPPPTGDSPPHRRQSGGLVGVSPRHPAHPPSNLASINSNSPSLAKRLAFQHLSSTPQDGTYATPTQNYARSFASPAAMPHLFKQRMTGSQGQIMDIYENPSEHYGHY</sequence>
<dbReference type="PROSITE" id="PS50853">
    <property type="entry name" value="FN3"/>
    <property type="match status" value="3"/>
</dbReference>
<feature type="compositionally biased region" description="Polar residues" evidence="9">
    <location>
        <begin position="848"/>
        <end position="858"/>
    </location>
</feature>
<dbReference type="FunFam" id="2.60.40.10:FF:000189">
    <property type="entry name" value="Neogenin isoform 3"/>
    <property type="match status" value="1"/>
</dbReference>
<evidence type="ECO:0000256" key="3">
    <source>
        <dbReference type="ARBA" id="ARBA00022729"/>
    </source>
</evidence>
<feature type="compositionally biased region" description="Low complexity" evidence="9">
    <location>
        <begin position="888"/>
        <end position="900"/>
    </location>
</feature>
<dbReference type="FunFam" id="2.60.40.10:FF:000028">
    <property type="entry name" value="Neuronal cell adhesion molecule"/>
    <property type="match status" value="1"/>
</dbReference>
<dbReference type="InterPro" id="IPR050964">
    <property type="entry name" value="Striated_Muscle_Regulatory"/>
</dbReference>
<feature type="region of interest" description="Disordered" evidence="9">
    <location>
        <begin position="804"/>
        <end position="823"/>
    </location>
</feature>
<dbReference type="PROSITE" id="PS50835">
    <property type="entry name" value="IG_LIKE"/>
    <property type="match status" value="4"/>
</dbReference>
<evidence type="ECO:0000256" key="10">
    <source>
        <dbReference type="SAM" id="Phobius"/>
    </source>
</evidence>
<comment type="subcellular location">
    <subcellularLocation>
        <location evidence="1">Membrane</location>
        <topology evidence="1">Single-pass membrane protein</topology>
    </subcellularLocation>
</comment>
<keyword evidence="4" id="KW-0677">Repeat</keyword>
<dbReference type="SMART" id="SM00408">
    <property type="entry name" value="IGc2"/>
    <property type="match status" value="3"/>
</dbReference>
<feature type="domain" description="Fibronectin type-III" evidence="12">
    <location>
        <begin position="484"/>
        <end position="580"/>
    </location>
</feature>
<feature type="domain" description="Ig-like" evidence="11">
    <location>
        <begin position="259"/>
        <end position="346"/>
    </location>
</feature>
<evidence type="ECO:0000259" key="12">
    <source>
        <dbReference type="PROSITE" id="PS50853"/>
    </source>
</evidence>
<dbReference type="Gene3D" id="2.60.40.10">
    <property type="entry name" value="Immunoglobulins"/>
    <property type="match status" value="7"/>
</dbReference>
<evidence type="ECO:0000256" key="1">
    <source>
        <dbReference type="ARBA" id="ARBA00004167"/>
    </source>
</evidence>
<dbReference type="Pfam" id="PF13927">
    <property type="entry name" value="Ig_3"/>
    <property type="match status" value="1"/>
</dbReference>
<dbReference type="Pfam" id="PF07679">
    <property type="entry name" value="I-set"/>
    <property type="match status" value="3"/>
</dbReference>
<dbReference type="InterPro" id="IPR036116">
    <property type="entry name" value="FN3_sf"/>
</dbReference>
<feature type="transmembrane region" description="Helical" evidence="10">
    <location>
        <begin position="701"/>
        <end position="723"/>
    </location>
</feature>
<keyword evidence="5 10" id="KW-1133">Transmembrane helix</keyword>
<dbReference type="EMBL" id="VCGU01000003">
    <property type="protein sequence ID" value="TRY78431.1"/>
    <property type="molecule type" value="Genomic_DNA"/>
</dbReference>
<evidence type="ECO:0000256" key="6">
    <source>
        <dbReference type="ARBA" id="ARBA00023136"/>
    </source>
</evidence>
<feature type="domain" description="Fibronectin type-III" evidence="12">
    <location>
        <begin position="585"/>
        <end position="679"/>
    </location>
</feature>
<dbReference type="OMA" id="LTETWFM"/>
<dbReference type="CDD" id="cd00096">
    <property type="entry name" value="Ig"/>
    <property type="match status" value="1"/>
</dbReference>
<gene>
    <name evidence="13" type="ORF">TCAL_12225</name>
</gene>
<dbReference type="SMART" id="SM00060">
    <property type="entry name" value="FN3"/>
    <property type="match status" value="3"/>
</dbReference>
<evidence type="ECO:0000259" key="11">
    <source>
        <dbReference type="PROSITE" id="PS50835"/>
    </source>
</evidence>
<dbReference type="GO" id="GO:0016020">
    <property type="term" value="C:membrane"/>
    <property type="evidence" value="ECO:0007669"/>
    <property type="project" value="UniProtKB-SubCell"/>
</dbReference>
<evidence type="ECO:0000256" key="4">
    <source>
        <dbReference type="ARBA" id="ARBA00022737"/>
    </source>
</evidence>
<evidence type="ECO:0000313" key="14">
    <source>
        <dbReference type="Proteomes" id="UP000318571"/>
    </source>
</evidence>
<dbReference type="PANTHER" id="PTHR13817">
    <property type="entry name" value="TITIN"/>
    <property type="match status" value="1"/>
</dbReference>
<feature type="domain" description="Ig-like" evidence="11">
    <location>
        <begin position="187"/>
        <end position="255"/>
    </location>
</feature>
<evidence type="ECO:0000256" key="2">
    <source>
        <dbReference type="ARBA" id="ARBA00022692"/>
    </source>
</evidence>
<keyword evidence="8" id="KW-0393">Immunoglobulin domain</keyword>
<reference evidence="13 14" key="1">
    <citation type="journal article" date="2018" name="Nat. Ecol. Evol.">
        <title>Genomic signatures of mitonuclear coevolution across populations of Tigriopus californicus.</title>
        <authorList>
            <person name="Barreto F.S."/>
            <person name="Watson E.T."/>
            <person name="Lima T.G."/>
            <person name="Willett C.S."/>
            <person name="Edmands S."/>
            <person name="Li W."/>
            <person name="Burton R.S."/>
        </authorList>
    </citation>
    <scope>NUCLEOTIDE SEQUENCE [LARGE SCALE GENOMIC DNA]</scope>
    <source>
        <strain evidence="13 14">San Diego</strain>
    </source>
</reference>
<protein>
    <recommendedName>
        <fullName evidence="15">Roundabout-like protein</fullName>
    </recommendedName>
</protein>
<dbReference type="GO" id="GO:0045214">
    <property type="term" value="P:sarcomere organization"/>
    <property type="evidence" value="ECO:0007669"/>
    <property type="project" value="TreeGrafter"/>
</dbReference>
<keyword evidence="7" id="KW-1015">Disulfide bond</keyword>
<keyword evidence="14" id="KW-1185">Reference proteome</keyword>
<dbReference type="Pfam" id="PF00041">
    <property type="entry name" value="fn3"/>
    <property type="match status" value="2"/>
</dbReference>
<dbReference type="FunFam" id="2.60.40.10:FF:001167">
    <property type="entry name" value="Roundabout 2, isoform B"/>
    <property type="match status" value="1"/>
</dbReference>
<dbReference type="InterPro" id="IPR003961">
    <property type="entry name" value="FN3_dom"/>
</dbReference>
<feature type="region of interest" description="Disordered" evidence="9">
    <location>
        <begin position="841"/>
        <end position="962"/>
    </location>
</feature>
<dbReference type="SMART" id="SM00409">
    <property type="entry name" value="IG"/>
    <property type="match status" value="3"/>
</dbReference>
<feature type="domain" description="Fibronectin type-III" evidence="12">
    <location>
        <begin position="369"/>
        <end position="464"/>
    </location>
</feature>
<evidence type="ECO:0000256" key="5">
    <source>
        <dbReference type="ARBA" id="ARBA00022989"/>
    </source>
</evidence>
<comment type="caution">
    <text evidence="13">The sequence shown here is derived from an EMBL/GenBank/DDBJ whole genome shotgun (WGS) entry which is preliminary data.</text>
</comment>
<evidence type="ECO:0000313" key="13">
    <source>
        <dbReference type="EMBL" id="TRY78431.1"/>
    </source>
</evidence>
<dbReference type="CDD" id="cd00063">
    <property type="entry name" value="FN3"/>
    <property type="match status" value="3"/>
</dbReference>
<keyword evidence="3" id="KW-0732">Signal</keyword>
<dbReference type="InterPro" id="IPR013783">
    <property type="entry name" value="Ig-like_fold"/>
</dbReference>
<dbReference type="AlphaFoldDB" id="A0A553PL65"/>
<dbReference type="FunFam" id="2.60.40.10:FF:000008">
    <property type="entry name" value="roundabout homolog 2 isoform X2"/>
    <property type="match status" value="1"/>
</dbReference>
<evidence type="ECO:0000256" key="8">
    <source>
        <dbReference type="ARBA" id="ARBA00023319"/>
    </source>
</evidence>
<dbReference type="InterPro" id="IPR003599">
    <property type="entry name" value="Ig_sub"/>
</dbReference>
<name>A0A553PL65_TIGCA</name>
<dbReference type="InterPro" id="IPR013098">
    <property type="entry name" value="Ig_I-set"/>
</dbReference>
<proteinExistence type="predicted"/>
<dbReference type="SUPFAM" id="SSF49265">
    <property type="entry name" value="Fibronectin type III"/>
    <property type="match status" value="2"/>
</dbReference>
<dbReference type="InterPro" id="IPR036179">
    <property type="entry name" value="Ig-like_dom_sf"/>
</dbReference>
<dbReference type="PANTHER" id="PTHR13817:SF172">
    <property type="entry name" value="IG-LIKE DOMAIN-CONTAINING PROTEIN"/>
    <property type="match status" value="1"/>
</dbReference>
<organism evidence="13 14">
    <name type="scientific">Tigriopus californicus</name>
    <name type="common">Marine copepod</name>
    <dbReference type="NCBI Taxonomy" id="6832"/>
    <lineage>
        <taxon>Eukaryota</taxon>
        <taxon>Metazoa</taxon>
        <taxon>Ecdysozoa</taxon>
        <taxon>Arthropoda</taxon>
        <taxon>Crustacea</taxon>
        <taxon>Multicrustacea</taxon>
        <taxon>Hexanauplia</taxon>
        <taxon>Copepoda</taxon>
        <taxon>Harpacticoida</taxon>
        <taxon>Harpacticidae</taxon>
        <taxon>Tigriopus</taxon>
    </lineage>
</organism>
<keyword evidence="6 10" id="KW-0472">Membrane</keyword>
<dbReference type="InterPro" id="IPR003598">
    <property type="entry name" value="Ig_sub2"/>
</dbReference>
<feature type="compositionally biased region" description="Pro residues" evidence="9">
    <location>
        <begin position="917"/>
        <end position="930"/>
    </location>
</feature>